<evidence type="ECO:0000256" key="2">
    <source>
        <dbReference type="SAM" id="SignalP"/>
    </source>
</evidence>
<dbReference type="PANTHER" id="PTHR14905">
    <property type="entry name" value="NG37"/>
    <property type="match status" value="1"/>
</dbReference>
<dbReference type="RefSeq" id="XP_040762197.1">
    <property type="nucleotide sequence ID" value="XM_040909323.1"/>
</dbReference>
<accession>A0A165DAW7</accession>
<feature type="compositionally biased region" description="Pro residues" evidence="1">
    <location>
        <begin position="738"/>
        <end position="748"/>
    </location>
</feature>
<feature type="compositionally biased region" description="Basic and acidic residues" evidence="1">
    <location>
        <begin position="672"/>
        <end position="683"/>
    </location>
</feature>
<dbReference type="InterPro" id="IPR010816">
    <property type="entry name" value="Het-C"/>
</dbReference>
<organism evidence="3 4">
    <name type="scientific">Laetiporus sulphureus 93-53</name>
    <dbReference type="NCBI Taxonomy" id="1314785"/>
    <lineage>
        <taxon>Eukaryota</taxon>
        <taxon>Fungi</taxon>
        <taxon>Dikarya</taxon>
        <taxon>Basidiomycota</taxon>
        <taxon>Agaricomycotina</taxon>
        <taxon>Agaricomycetes</taxon>
        <taxon>Polyporales</taxon>
        <taxon>Laetiporus</taxon>
    </lineage>
</organism>
<dbReference type="GeneID" id="63826352"/>
<dbReference type="STRING" id="1314785.A0A165DAW7"/>
<dbReference type="EMBL" id="KV427636">
    <property type="protein sequence ID" value="KZT04457.1"/>
    <property type="molecule type" value="Genomic_DNA"/>
</dbReference>
<dbReference type="Pfam" id="PF07217">
    <property type="entry name" value="Het-C"/>
    <property type="match status" value="1"/>
</dbReference>
<gene>
    <name evidence="3" type="ORF">LAESUDRAFT_727929</name>
</gene>
<evidence type="ECO:0000256" key="1">
    <source>
        <dbReference type="SAM" id="MobiDB-lite"/>
    </source>
</evidence>
<proteinExistence type="predicted"/>
<evidence type="ECO:0000313" key="4">
    <source>
        <dbReference type="Proteomes" id="UP000076871"/>
    </source>
</evidence>
<feature type="signal peptide" evidence="2">
    <location>
        <begin position="1"/>
        <end position="23"/>
    </location>
</feature>
<name>A0A165DAW7_9APHY</name>
<protein>
    <submittedName>
        <fullName evidence="3">Het-C-domain-containing protein</fullName>
    </submittedName>
</protein>
<feature type="region of interest" description="Disordered" evidence="1">
    <location>
        <begin position="654"/>
        <end position="697"/>
    </location>
</feature>
<reference evidence="3 4" key="1">
    <citation type="journal article" date="2016" name="Mol. Biol. Evol.">
        <title>Comparative Genomics of Early-Diverging Mushroom-Forming Fungi Provides Insights into the Origins of Lignocellulose Decay Capabilities.</title>
        <authorList>
            <person name="Nagy L.G."/>
            <person name="Riley R."/>
            <person name="Tritt A."/>
            <person name="Adam C."/>
            <person name="Daum C."/>
            <person name="Floudas D."/>
            <person name="Sun H."/>
            <person name="Yadav J.S."/>
            <person name="Pangilinan J."/>
            <person name="Larsson K.H."/>
            <person name="Matsuura K."/>
            <person name="Barry K."/>
            <person name="Labutti K."/>
            <person name="Kuo R."/>
            <person name="Ohm R.A."/>
            <person name="Bhattacharya S.S."/>
            <person name="Shirouzu T."/>
            <person name="Yoshinaga Y."/>
            <person name="Martin F.M."/>
            <person name="Grigoriev I.V."/>
            <person name="Hibbett D.S."/>
        </authorList>
    </citation>
    <scope>NUCLEOTIDE SEQUENCE [LARGE SCALE GENOMIC DNA]</scope>
    <source>
        <strain evidence="3 4">93-53</strain>
    </source>
</reference>
<keyword evidence="2" id="KW-0732">Signal</keyword>
<feature type="compositionally biased region" description="Low complexity" evidence="1">
    <location>
        <begin position="789"/>
        <end position="798"/>
    </location>
</feature>
<feature type="compositionally biased region" description="Low complexity" evidence="1">
    <location>
        <begin position="755"/>
        <end position="764"/>
    </location>
</feature>
<dbReference type="InParanoid" id="A0A165DAW7"/>
<dbReference type="PANTHER" id="PTHR14905:SF7">
    <property type="entry name" value="VON WILLEBRAND FACTOR A DOMAIN-CONTAINING PROTEIN 7"/>
    <property type="match status" value="1"/>
</dbReference>
<sequence>MPSNAHILLIFLCVLVFCLQGHGAYAFGAGNIPSYAYLEGKAFRHGDIEDSLADIAKRAGGFALGALIGRGGTKFKALDVKRVYFGNWLRDYSQAVDVAGLSKLQLATIINLCMVLGFMAHGYATEEFEVTAERLGVYLPTEHIDNPKGYPENARDYDRRLRGPVDPQELAIDPRTGMKNYIANEFGTWDTSKALVRRTLHKCIEYGRRYRSNGNKEDEYESYRLLGQALHTVEDFAAHSNFCELALVSLGYRDVFVHVGDQVRLQAPDGRYVAPLVTGTFGSSDFMHSLLGEATDHISQASVVDLNAELDKARAKSASFSSRSFSGEDSSNATAGVLRSLLEKLPDGSGGEMERQMDGVQRLRAQNTLAPEDMSPQQLHDVLWQVLSFRDSVMKKVSIIIDKIPGLGSLLESISDSISVFVFTTLEPFLKPIMQQATTGLMTASGEVIKKTDQYEVFNNPNASDPTHSFLSKDHFNLILNEPAGNLGKIILEYTVPRIVKAWEDTSINVNQVTDDVLHCLFHPDFHDSDSPIQRQMVKYMQTWVQGLENDQAEIIRRLSKESVRNHKNIRIGSEEQEAASQGSFAQAAGMQMQSELLHDVPGMAQAQSLLGKTGGAATSAGIAGSRPGFGLGAGAAGAAMVGLGGVSRSGMPDVPEGGYYSEGRSQNPYRAPEESSDGDRQERHGHHHRLSQGTGGYYAESASVQMPSGEAELYNRAASAGYPGAAYTSSRYEREPPNAPLSGPPGFPGAAPTSSGYSPSYVGGYSGQQPQPSFPDPMRSSGFGDGAFGDSARQYGGYREREEGMGLGEFSPPPGPPPGPGGPEFPEPHHHRRHHQHHDEYQPPEGPPYGGGW</sequence>
<dbReference type="Proteomes" id="UP000076871">
    <property type="component" value="Unassembled WGS sequence"/>
</dbReference>
<feature type="chain" id="PRO_5007856453" evidence="2">
    <location>
        <begin position="24"/>
        <end position="854"/>
    </location>
</feature>
<dbReference type="InterPro" id="IPR052577">
    <property type="entry name" value="VWA7"/>
</dbReference>
<dbReference type="OrthoDB" id="2506204at2759"/>
<feature type="region of interest" description="Disordered" evidence="1">
    <location>
        <begin position="728"/>
        <end position="854"/>
    </location>
</feature>
<evidence type="ECO:0000313" key="3">
    <source>
        <dbReference type="EMBL" id="KZT04457.1"/>
    </source>
</evidence>
<keyword evidence="4" id="KW-1185">Reference proteome</keyword>
<feature type="compositionally biased region" description="Pro residues" evidence="1">
    <location>
        <begin position="812"/>
        <end position="826"/>
    </location>
</feature>
<dbReference type="AlphaFoldDB" id="A0A165DAW7"/>